<evidence type="ECO:0000259" key="2">
    <source>
        <dbReference type="Pfam" id="PF13579"/>
    </source>
</evidence>
<evidence type="ECO:0000313" key="4">
    <source>
        <dbReference type="Proteomes" id="UP000004030"/>
    </source>
</evidence>
<evidence type="ECO:0000259" key="1">
    <source>
        <dbReference type="Pfam" id="PF00534"/>
    </source>
</evidence>
<dbReference type="PATRIC" id="fig|1088721.3.peg.2403"/>
<dbReference type="eggNOG" id="COG0438">
    <property type="taxonomic scope" value="Bacteria"/>
</dbReference>
<dbReference type="SUPFAM" id="SSF53756">
    <property type="entry name" value="UDP-Glycosyltransferase/glycogen phosphorylase"/>
    <property type="match status" value="1"/>
</dbReference>
<feature type="domain" description="Glycosyl transferase family 1" evidence="1">
    <location>
        <begin position="203"/>
        <end position="340"/>
    </location>
</feature>
<reference evidence="3 4" key="1">
    <citation type="journal article" date="2012" name="J. Bacteriol.">
        <title>Genome sequence of benzo(a)pyrene-degrading bacterium Novosphingobium pentaromativorans US6-1.</title>
        <authorList>
            <person name="Luo Y.R."/>
            <person name="Kang S.G."/>
            <person name="Kim S.J."/>
            <person name="Kim M.R."/>
            <person name="Li N."/>
            <person name="Lee J.H."/>
            <person name="Kwon K.K."/>
        </authorList>
    </citation>
    <scope>NUCLEOTIDE SEQUENCE [LARGE SCALE GENOMIC DNA]</scope>
    <source>
        <strain evidence="3 4">US6-1</strain>
    </source>
</reference>
<dbReference type="InterPro" id="IPR028098">
    <property type="entry name" value="Glyco_trans_4-like_N"/>
</dbReference>
<dbReference type="AlphaFoldDB" id="G6EDL1"/>
<protein>
    <recommendedName>
        <fullName evidence="5">Glycosyltransferase</fullName>
    </recommendedName>
</protein>
<proteinExistence type="predicted"/>
<dbReference type="RefSeq" id="WP_007013347.1">
    <property type="nucleotide sequence ID" value="NZ_AGFM01000036.1"/>
</dbReference>
<comment type="caution">
    <text evidence="3">The sequence shown here is derived from an EMBL/GenBank/DDBJ whole genome shotgun (WGS) entry which is preliminary data.</text>
</comment>
<dbReference type="EMBL" id="AGFM01000036">
    <property type="protein sequence ID" value="EHJ60639.1"/>
    <property type="molecule type" value="Genomic_DNA"/>
</dbReference>
<dbReference type="Pfam" id="PF00534">
    <property type="entry name" value="Glycos_transf_1"/>
    <property type="match status" value="1"/>
</dbReference>
<organism evidence="3 4">
    <name type="scientific">Novosphingobium pentaromativorans US6-1</name>
    <dbReference type="NCBI Taxonomy" id="1088721"/>
    <lineage>
        <taxon>Bacteria</taxon>
        <taxon>Pseudomonadati</taxon>
        <taxon>Pseudomonadota</taxon>
        <taxon>Alphaproteobacteria</taxon>
        <taxon>Sphingomonadales</taxon>
        <taxon>Sphingomonadaceae</taxon>
        <taxon>Novosphingobium</taxon>
    </lineage>
</organism>
<evidence type="ECO:0000313" key="3">
    <source>
        <dbReference type="EMBL" id="EHJ60639.1"/>
    </source>
</evidence>
<dbReference type="Gene3D" id="3.40.50.2000">
    <property type="entry name" value="Glycogen Phosphorylase B"/>
    <property type="match status" value="2"/>
</dbReference>
<dbReference type="STRING" id="1088721.JI59_07935"/>
<dbReference type="CDD" id="cd03811">
    <property type="entry name" value="GT4_GT28_WabH-like"/>
    <property type="match status" value="1"/>
</dbReference>
<name>G6EDL1_9SPHN</name>
<dbReference type="OrthoDB" id="9790710at2"/>
<dbReference type="InterPro" id="IPR001296">
    <property type="entry name" value="Glyco_trans_1"/>
</dbReference>
<dbReference type="Pfam" id="PF13579">
    <property type="entry name" value="Glyco_trans_4_4"/>
    <property type="match status" value="1"/>
</dbReference>
<dbReference type="KEGG" id="npn:JI59_07935"/>
<evidence type="ECO:0008006" key="5">
    <source>
        <dbReference type="Google" id="ProtNLM"/>
    </source>
</evidence>
<sequence>MTKSLRIVVPIHSFEPGGVERVGLGLAKTWDDKGHAVTVVLGRDEGMDRNQAPSIRYRSITFPISTARFETIWMVWSLLVYLRHNKADVLFCPGNTYAIVCVAMRVLLGSRCPPVIAKISNDLVRADRPWLFRIGYRLWLRLQARFFARLVGMAEPMREEIACFMSARSEQIAVVPDPALELRRLQRLMAMQRERDLGPSVHFIAIGRLVPQKNFPLLIRAFAKAFRFGDRLTIVGDGPERACLENLVKKLAICDRVQFTGHLSSPDAWLKRADCLLLSSDYEGVPAVVLEAIAAGLPIIATECSMSMSELLGYGSRGVMVPVGDDEGFAAAIRDVLTLPRLGMKDRSFCMNFTLERGAEQYLSLMQTVQSGLSSEHAQALPVTPS</sequence>
<gene>
    <name evidence="3" type="ORF">NSU_2432</name>
</gene>
<keyword evidence="4" id="KW-1185">Reference proteome</keyword>
<dbReference type="GO" id="GO:0016757">
    <property type="term" value="F:glycosyltransferase activity"/>
    <property type="evidence" value="ECO:0007669"/>
    <property type="project" value="UniProtKB-ARBA"/>
</dbReference>
<accession>G6EDL1</accession>
<feature type="domain" description="Glycosyltransferase subfamily 4-like N-terminal" evidence="2">
    <location>
        <begin position="17"/>
        <end position="176"/>
    </location>
</feature>
<dbReference type="PANTHER" id="PTHR12526">
    <property type="entry name" value="GLYCOSYLTRANSFERASE"/>
    <property type="match status" value="1"/>
</dbReference>
<dbReference type="Proteomes" id="UP000004030">
    <property type="component" value="Unassembled WGS sequence"/>
</dbReference>